<dbReference type="AlphaFoldDB" id="A0A9X0B8K5"/>
<dbReference type="Proteomes" id="UP001147747">
    <property type="component" value="Unassembled WGS sequence"/>
</dbReference>
<dbReference type="SUPFAM" id="SSF52540">
    <property type="entry name" value="P-loop containing nucleoside triphosphate hydrolases"/>
    <property type="match status" value="1"/>
</dbReference>
<dbReference type="InterPro" id="IPR027417">
    <property type="entry name" value="P-loop_NTPase"/>
</dbReference>
<evidence type="ECO:0000313" key="12">
    <source>
        <dbReference type="EMBL" id="KAJ5392137.1"/>
    </source>
</evidence>
<keyword evidence="5" id="KW-0539">Nucleus</keyword>
<evidence type="ECO:0000259" key="10">
    <source>
        <dbReference type="Pfam" id="PF13401"/>
    </source>
</evidence>
<dbReference type="GO" id="GO:0033314">
    <property type="term" value="P:mitotic DNA replication checkpoint signaling"/>
    <property type="evidence" value="ECO:0007669"/>
    <property type="project" value="TreeGrafter"/>
</dbReference>
<dbReference type="OrthoDB" id="1926878at2759"/>
<keyword evidence="4" id="KW-0235">DNA replication</keyword>
<reference evidence="12" key="2">
    <citation type="journal article" date="2023" name="IMA Fungus">
        <title>Comparative genomic study of the Penicillium genus elucidates a diverse pangenome and 15 lateral gene transfer events.</title>
        <authorList>
            <person name="Petersen C."/>
            <person name="Sorensen T."/>
            <person name="Nielsen M.R."/>
            <person name="Sondergaard T.E."/>
            <person name="Sorensen J.L."/>
            <person name="Fitzpatrick D.A."/>
            <person name="Frisvad J.C."/>
            <person name="Nielsen K.L."/>
        </authorList>
    </citation>
    <scope>NUCLEOTIDE SEQUENCE</scope>
    <source>
        <strain evidence="12">IBT 29677</strain>
    </source>
</reference>
<dbReference type="RefSeq" id="XP_056487815.1">
    <property type="nucleotide sequence ID" value="XM_056632264.1"/>
</dbReference>
<dbReference type="GO" id="GO:0006270">
    <property type="term" value="P:DNA replication initiation"/>
    <property type="evidence" value="ECO:0007669"/>
    <property type="project" value="UniProtKB-UniRule"/>
</dbReference>
<evidence type="ECO:0000313" key="13">
    <source>
        <dbReference type="Proteomes" id="UP001147747"/>
    </source>
</evidence>
<dbReference type="Pfam" id="PF09079">
    <property type="entry name" value="WHD_Cdc6"/>
    <property type="match status" value="1"/>
</dbReference>
<dbReference type="InterPro" id="IPR050311">
    <property type="entry name" value="ORC1/CDC6"/>
</dbReference>
<dbReference type="InterPro" id="IPR036390">
    <property type="entry name" value="WH_DNA-bd_sf"/>
</dbReference>
<evidence type="ECO:0000256" key="7">
    <source>
        <dbReference type="PIRNR" id="PIRNR001767"/>
    </source>
</evidence>
<feature type="domain" description="Cdc6 C-terminal" evidence="9">
    <location>
        <begin position="522"/>
        <end position="612"/>
    </location>
</feature>
<dbReference type="Pfam" id="PF22606">
    <property type="entry name" value="Cdc6-ORC-like_ATPase_lid"/>
    <property type="match status" value="1"/>
</dbReference>
<feature type="region of interest" description="Disordered" evidence="8">
    <location>
        <begin position="143"/>
        <end position="194"/>
    </location>
</feature>
<sequence length="672" mass="73122">MTASILGKRSRAADTEGLPVRTASKRRTIAPRPSRDVAALPPKSLPGHDRPTEKPRVKAKAKAKLSSKHTLPEEPTIPTVQGASPTQIKSHFRTSKLVLVEEEKIIDEKPREEKEIKKDIDNTIKTESDIENEKPAPIEIEFKTPQKSRFRDALQQSPVTPRHRVQVGAKSSTPRTPRHSDLPPTPRPSATPSIAQSVYSQARQLFARGANSGRLVGRDAEREKVATFIGDCIKSQKGDCLYVSGPPGTGKSAMIGEVCQDIDLSSVKVSHVNCASMRNARDVYTRLVQDFGDQTDMFKKSEGDRLKAMFLPSKVEGLYLVSLDEMDHLLTGDSGVLQSLFEWSLHARSSLILIGIANALDLTDRSLPQLKAKNLKPNLLPFLPYNAASIANVITNKLRSLLPDGGESDPKFVPFLQPAAIQLCAKKVASQTGDLRKAFELIKRAIDAIEQETHSKLEKQAADAADASVLAENKNLSTSLKPTPAPRPPLMANYNSLTAPRASIAHVARITTSAFGQGTIQRLKGLNLQQKAAICSLIALERKRREFDIPSTPSKSRSGAPTVKQAFDTYCTLCRNDNILHPLTSTEFKDVLSNLETMGLVGDYQGRGRGGTLGGGSDVRRTPSKSGSVMSTPHKGMDEQGLLCFVSQSEIEGQIAGPGEGILRRLLRGDGL</sequence>
<dbReference type="PIRSF" id="PIRSF001767">
    <property type="entry name" value="Cdc6"/>
    <property type="match status" value="1"/>
</dbReference>
<keyword evidence="13" id="KW-1185">Reference proteome</keyword>
<dbReference type="Gene3D" id="3.40.50.300">
    <property type="entry name" value="P-loop containing nucleotide triphosphate hydrolases"/>
    <property type="match status" value="1"/>
</dbReference>
<proteinExistence type="inferred from homology"/>
<dbReference type="EMBL" id="JAPZBU010000008">
    <property type="protein sequence ID" value="KAJ5392137.1"/>
    <property type="molecule type" value="Genomic_DNA"/>
</dbReference>
<feature type="compositionally biased region" description="Basic residues" evidence="8">
    <location>
        <begin position="57"/>
        <end position="67"/>
    </location>
</feature>
<dbReference type="GeneID" id="81371244"/>
<evidence type="ECO:0000259" key="11">
    <source>
        <dbReference type="Pfam" id="PF22606"/>
    </source>
</evidence>
<dbReference type="GO" id="GO:0051301">
    <property type="term" value="P:cell division"/>
    <property type="evidence" value="ECO:0007669"/>
    <property type="project" value="UniProtKB-UniRule"/>
</dbReference>
<dbReference type="InterPro" id="IPR049945">
    <property type="entry name" value="AAA_22"/>
</dbReference>
<comment type="subcellular location">
    <subcellularLocation>
        <location evidence="1">Nucleus</location>
    </subcellularLocation>
</comment>
<dbReference type="Gene3D" id="1.10.8.60">
    <property type="match status" value="1"/>
</dbReference>
<evidence type="ECO:0000256" key="3">
    <source>
        <dbReference type="ARBA" id="ARBA00022618"/>
    </source>
</evidence>
<keyword evidence="3" id="KW-0132">Cell division</keyword>
<feature type="region of interest" description="Disordered" evidence="8">
    <location>
        <begin position="606"/>
        <end position="635"/>
    </location>
</feature>
<dbReference type="FunFam" id="1.10.8.60:FF:000094">
    <property type="entry name" value="Cell division control protein"/>
    <property type="match status" value="1"/>
</dbReference>
<dbReference type="CDD" id="cd00009">
    <property type="entry name" value="AAA"/>
    <property type="match status" value="1"/>
</dbReference>
<dbReference type="PANTHER" id="PTHR10763:SF26">
    <property type="entry name" value="CELL DIVISION CONTROL PROTEIN 6 HOMOLOG"/>
    <property type="match status" value="1"/>
</dbReference>
<evidence type="ECO:0000256" key="2">
    <source>
        <dbReference type="ARBA" id="ARBA00006184"/>
    </source>
</evidence>
<dbReference type="GO" id="GO:0005634">
    <property type="term" value="C:nucleus"/>
    <property type="evidence" value="ECO:0007669"/>
    <property type="project" value="UniProtKB-SubCell"/>
</dbReference>
<evidence type="ECO:0000256" key="1">
    <source>
        <dbReference type="ARBA" id="ARBA00004123"/>
    </source>
</evidence>
<feature type="domain" description="Cdc6/ORC1-like ATPase lid" evidence="11">
    <location>
        <begin position="385"/>
        <end position="452"/>
    </location>
</feature>
<dbReference type="InterPro" id="IPR016314">
    <property type="entry name" value="Cdc6/18"/>
</dbReference>
<dbReference type="Pfam" id="PF13401">
    <property type="entry name" value="AAA_22"/>
    <property type="match status" value="1"/>
</dbReference>
<reference evidence="12" key="1">
    <citation type="submission" date="2022-12" db="EMBL/GenBank/DDBJ databases">
        <authorList>
            <person name="Petersen C."/>
        </authorList>
    </citation>
    <scope>NUCLEOTIDE SEQUENCE</scope>
    <source>
        <strain evidence="12">IBT 29677</strain>
    </source>
</reference>
<dbReference type="GO" id="GO:0003688">
    <property type="term" value="F:DNA replication origin binding"/>
    <property type="evidence" value="ECO:0007669"/>
    <property type="project" value="TreeGrafter"/>
</dbReference>
<organism evidence="12 13">
    <name type="scientific">Penicillium cosmopolitanum</name>
    <dbReference type="NCBI Taxonomy" id="1131564"/>
    <lineage>
        <taxon>Eukaryota</taxon>
        <taxon>Fungi</taxon>
        <taxon>Dikarya</taxon>
        <taxon>Ascomycota</taxon>
        <taxon>Pezizomycotina</taxon>
        <taxon>Eurotiomycetes</taxon>
        <taxon>Eurotiomycetidae</taxon>
        <taxon>Eurotiales</taxon>
        <taxon>Aspergillaceae</taxon>
        <taxon>Penicillium</taxon>
    </lineage>
</organism>
<accession>A0A9X0B8K5</accession>
<feature type="compositionally biased region" description="Gly residues" evidence="8">
    <location>
        <begin position="606"/>
        <end position="617"/>
    </location>
</feature>
<evidence type="ECO:0000259" key="9">
    <source>
        <dbReference type="Pfam" id="PF09079"/>
    </source>
</evidence>
<evidence type="ECO:0000256" key="4">
    <source>
        <dbReference type="ARBA" id="ARBA00022705"/>
    </source>
</evidence>
<dbReference type="FunFam" id="3.40.50.300:FF:000547">
    <property type="entry name" value="Cell division control protein"/>
    <property type="match status" value="1"/>
</dbReference>
<name>A0A9X0B8K5_9EURO</name>
<dbReference type="InterPro" id="IPR015163">
    <property type="entry name" value="Cdc6_C"/>
</dbReference>
<dbReference type="InterPro" id="IPR036388">
    <property type="entry name" value="WH-like_DNA-bd_sf"/>
</dbReference>
<feature type="compositionally biased region" description="Basic and acidic residues" evidence="8">
    <location>
        <begin position="143"/>
        <end position="152"/>
    </location>
</feature>
<comment type="similarity">
    <text evidence="2 7">Belongs to the CDC6/cdc18 family.</text>
</comment>
<gene>
    <name evidence="12" type="ORF">N7509_007627</name>
</gene>
<dbReference type="GO" id="GO:0016887">
    <property type="term" value="F:ATP hydrolysis activity"/>
    <property type="evidence" value="ECO:0007669"/>
    <property type="project" value="InterPro"/>
</dbReference>
<feature type="domain" description="ORC1/DEAH AAA+ ATPase" evidence="10">
    <location>
        <begin position="238"/>
        <end position="359"/>
    </location>
</feature>
<evidence type="ECO:0000256" key="5">
    <source>
        <dbReference type="ARBA" id="ARBA00023242"/>
    </source>
</evidence>
<keyword evidence="6" id="KW-0131">Cell cycle</keyword>
<protein>
    <recommendedName>
        <fullName evidence="7">Cell division control protein</fullName>
    </recommendedName>
</protein>
<comment type="caution">
    <text evidence="12">The sequence shown here is derived from an EMBL/GenBank/DDBJ whole genome shotgun (WGS) entry which is preliminary data.</text>
</comment>
<evidence type="ECO:0000256" key="8">
    <source>
        <dbReference type="SAM" id="MobiDB-lite"/>
    </source>
</evidence>
<dbReference type="SUPFAM" id="SSF46785">
    <property type="entry name" value="Winged helix' DNA-binding domain"/>
    <property type="match status" value="1"/>
</dbReference>
<dbReference type="PANTHER" id="PTHR10763">
    <property type="entry name" value="CELL DIVISION CONTROL PROTEIN 6-RELATED"/>
    <property type="match status" value="1"/>
</dbReference>
<dbReference type="Gene3D" id="1.10.10.10">
    <property type="entry name" value="Winged helix-like DNA-binding domain superfamily/Winged helix DNA-binding domain"/>
    <property type="match status" value="1"/>
</dbReference>
<feature type="compositionally biased region" description="Basic and acidic residues" evidence="8">
    <location>
        <begin position="46"/>
        <end position="56"/>
    </location>
</feature>
<evidence type="ECO:0000256" key="6">
    <source>
        <dbReference type="ARBA" id="ARBA00023306"/>
    </source>
</evidence>
<feature type="compositionally biased region" description="Polar residues" evidence="8">
    <location>
        <begin position="78"/>
        <end position="88"/>
    </location>
</feature>
<dbReference type="InterPro" id="IPR054425">
    <property type="entry name" value="Cdc6_ORC1-like_ATPase_lid"/>
</dbReference>
<feature type="region of interest" description="Disordered" evidence="8">
    <location>
        <begin position="1"/>
        <end position="88"/>
    </location>
</feature>